<accession>A0A1Y2IV57</accession>
<feature type="compositionally biased region" description="Polar residues" evidence="1">
    <location>
        <begin position="249"/>
        <end position="259"/>
    </location>
</feature>
<dbReference type="OrthoDB" id="2752394at2759"/>
<feature type="region of interest" description="Disordered" evidence="1">
    <location>
        <begin position="305"/>
        <end position="365"/>
    </location>
</feature>
<proteinExistence type="predicted"/>
<dbReference type="Proteomes" id="UP000193067">
    <property type="component" value="Unassembled WGS sequence"/>
</dbReference>
<evidence type="ECO:0000256" key="1">
    <source>
        <dbReference type="SAM" id="MobiDB-lite"/>
    </source>
</evidence>
<feature type="region of interest" description="Disordered" evidence="1">
    <location>
        <begin position="1"/>
        <end position="22"/>
    </location>
</feature>
<sequence>MSSRTNIPQGTLILGRPSASNHNKKQIHNLHTISAAERGAMPHIPGSPISRGGPITNCLSDLRDLRLDSQELQGILRDVVARTGAARTNLNTALNDWRTYIETYEQTVAGASKAASQLRAVIKTYLVLQEKKHETTGDDMIVELSSLLKMLESYRFDFRASCQKLRDEISKSYGNITPDMLESTGTQPNGAIGRSIKGSAQVMLPGATFVSEEPMSALSDATGGDTRLKAAMLQVFQYAAVMRVRKTRNGNGPATSTAKPATRRRKDSPKARAMSDPTGLRMNVKTAVKRRISFGPCGKIEHFDEETETAPTSQQAPPTSSTVARVDTKGTQSAPTSHPTPPSASTVARVNTKGIKSQLSVRKRRTTGSVNLASIESTDQRTHPLDEEAFRELSQAITCVLNELDRLAPKFDTFSELAHHLRNEITAYINAFAGYKEMQTAGKRNALENMHARVEATSVQWKECLIALGEGLHRSSR</sequence>
<dbReference type="STRING" id="1353009.A0A1Y2IV57"/>
<name>A0A1Y2IV57_TRAC3</name>
<keyword evidence="3" id="KW-1185">Reference proteome</keyword>
<protein>
    <submittedName>
        <fullName evidence="2">Uncharacterized protein</fullName>
    </submittedName>
</protein>
<organism evidence="2 3">
    <name type="scientific">Trametes coccinea (strain BRFM310)</name>
    <name type="common">Pycnoporus coccineus</name>
    <dbReference type="NCBI Taxonomy" id="1353009"/>
    <lineage>
        <taxon>Eukaryota</taxon>
        <taxon>Fungi</taxon>
        <taxon>Dikarya</taxon>
        <taxon>Basidiomycota</taxon>
        <taxon>Agaricomycotina</taxon>
        <taxon>Agaricomycetes</taxon>
        <taxon>Polyporales</taxon>
        <taxon>Polyporaceae</taxon>
        <taxon>Trametes</taxon>
    </lineage>
</organism>
<evidence type="ECO:0000313" key="3">
    <source>
        <dbReference type="Proteomes" id="UP000193067"/>
    </source>
</evidence>
<feature type="compositionally biased region" description="Polar residues" evidence="1">
    <location>
        <begin position="309"/>
        <end position="323"/>
    </location>
</feature>
<gene>
    <name evidence="2" type="ORF">PYCCODRAFT_1457489</name>
</gene>
<feature type="region of interest" description="Disordered" evidence="1">
    <location>
        <begin position="247"/>
        <end position="280"/>
    </location>
</feature>
<dbReference type="EMBL" id="KZ084094">
    <property type="protein sequence ID" value="OSD04988.1"/>
    <property type="molecule type" value="Genomic_DNA"/>
</dbReference>
<evidence type="ECO:0000313" key="2">
    <source>
        <dbReference type="EMBL" id="OSD04988.1"/>
    </source>
</evidence>
<dbReference type="AlphaFoldDB" id="A0A1Y2IV57"/>
<reference evidence="2 3" key="1">
    <citation type="journal article" date="2015" name="Biotechnol. Biofuels">
        <title>Enhanced degradation of softwood versus hardwood by the white-rot fungus Pycnoporus coccineus.</title>
        <authorList>
            <person name="Couturier M."/>
            <person name="Navarro D."/>
            <person name="Chevret D."/>
            <person name="Henrissat B."/>
            <person name="Piumi F."/>
            <person name="Ruiz-Duenas F.J."/>
            <person name="Martinez A.T."/>
            <person name="Grigoriev I.V."/>
            <person name="Riley R."/>
            <person name="Lipzen A."/>
            <person name="Berrin J.G."/>
            <person name="Master E.R."/>
            <person name="Rosso M.N."/>
        </authorList>
    </citation>
    <scope>NUCLEOTIDE SEQUENCE [LARGE SCALE GENOMIC DNA]</scope>
    <source>
        <strain evidence="2 3">BRFM310</strain>
    </source>
</reference>